<dbReference type="EMBL" id="GBEZ01006314">
    <property type="protein sequence ID" value="JAC79073.1"/>
    <property type="molecule type" value="Transcribed_RNA"/>
</dbReference>
<feature type="non-terminal residue" evidence="3">
    <location>
        <position position="1"/>
    </location>
</feature>
<evidence type="ECO:0000256" key="1">
    <source>
        <dbReference type="SAM" id="MobiDB-lite"/>
    </source>
</evidence>
<name>A0A061S4A8_9CHLO</name>
<feature type="domain" description="F-box" evidence="2">
    <location>
        <begin position="19"/>
        <end position="57"/>
    </location>
</feature>
<feature type="compositionally biased region" description="Acidic residues" evidence="1">
    <location>
        <begin position="307"/>
        <end position="316"/>
    </location>
</feature>
<feature type="region of interest" description="Disordered" evidence="1">
    <location>
        <begin position="275"/>
        <end position="316"/>
    </location>
</feature>
<sequence>SCPCPCPALSDVYLSSDGEAVLFEVFRRLDPESLAIAACVSRSWRSIATSNGLWKGHCARLWEGKIHVLSGARELLDSGEGHKAYRDSLLDSRRQHLTDEELASIVWHYRMKKSAGGSWIEEDPYWNGKPANRRKFHADGSVSRITDSGLEEPVDRVWRWVSGSGGRVGPRGSFLRFSSQGREFPTHFVSRHPANWGWILQNCWSVTMSFPPPPPGEDPALDDEGLAIGFEDQYDEAVCFNIGLPTLPEGSDGGEALRALLRSLQDADGNVVLQVVGEPSEGDGGSEDGGSSEDDGDGGEAAVAEPPESEMDDIDD</sequence>
<accession>A0A061S4A8</accession>
<dbReference type="InterPro" id="IPR001810">
    <property type="entry name" value="F-box_dom"/>
</dbReference>
<dbReference type="Pfam" id="PF12937">
    <property type="entry name" value="F-box-like"/>
    <property type="match status" value="1"/>
</dbReference>
<dbReference type="SUPFAM" id="SSF81383">
    <property type="entry name" value="F-box domain"/>
    <property type="match status" value="1"/>
</dbReference>
<dbReference type="PANTHER" id="PTHR48218:SF3">
    <property type="entry name" value="OS07G0170800 PROTEIN"/>
    <property type="match status" value="1"/>
</dbReference>
<evidence type="ECO:0000259" key="2">
    <source>
        <dbReference type="SMART" id="SM00256"/>
    </source>
</evidence>
<dbReference type="InterPro" id="IPR036047">
    <property type="entry name" value="F-box-like_dom_sf"/>
</dbReference>
<dbReference type="SMART" id="SM00256">
    <property type="entry name" value="FBOX"/>
    <property type="match status" value="1"/>
</dbReference>
<feature type="compositionally biased region" description="Acidic residues" evidence="1">
    <location>
        <begin position="280"/>
        <end position="298"/>
    </location>
</feature>
<gene>
    <name evidence="3" type="ORF">TSPGSL018_13606</name>
</gene>
<protein>
    <submittedName>
        <fullName evidence="3">F-box family protein</fullName>
    </submittedName>
</protein>
<evidence type="ECO:0000313" key="3">
    <source>
        <dbReference type="EMBL" id="JAC79073.1"/>
    </source>
</evidence>
<dbReference type="PANTHER" id="PTHR48218">
    <property type="entry name" value="F-BOX DOMAIN CONTAINING PROTEIN"/>
    <property type="match status" value="1"/>
</dbReference>
<reference evidence="3" key="1">
    <citation type="submission" date="2014-05" db="EMBL/GenBank/DDBJ databases">
        <title>The transcriptome of the halophilic microalga Tetraselmis sp. GSL018 isolated from the Great Salt Lake, Utah.</title>
        <authorList>
            <person name="Jinkerson R.E."/>
            <person name="D'Adamo S."/>
            <person name="Posewitz M.C."/>
        </authorList>
    </citation>
    <scope>NUCLEOTIDE SEQUENCE</scope>
    <source>
        <strain evidence="3">GSL018</strain>
    </source>
</reference>
<proteinExistence type="predicted"/>
<dbReference type="Gene3D" id="1.20.1280.50">
    <property type="match status" value="1"/>
</dbReference>
<dbReference type="AlphaFoldDB" id="A0A061S4A8"/>
<organism evidence="3">
    <name type="scientific">Tetraselmis sp. GSL018</name>
    <dbReference type="NCBI Taxonomy" id="582737"/>
    <lineage>
        <taxon>Eukaryota</taxon>
        <taxon>Viridiplantae</taxon>
        <taxon>Chlorophyta</taxon>
        <taxon>core chlorophytes</taxon>
        <taxon>Chlorodendrophyceae</taxon>
        <taxon>Chlorodendrales</taxon>
        <taxon>Chlorodendraceae</taxon>
        <taxon>Tetraselmis</taxon>
    </lineage>
</organism>